<evidence type="ECO:0000313" key="2">
    <source>
        <dbReference type="Proteomes" id="UP001059597"/>
    </source>
</evidence>
<sequence>MGCNDLVPDAVAVPCVAFHGTAAPAAVTPAADAEACPRVRRTAVEARTAAPDVKIRLDFTEFPFRSGAEQKWPYCPHAAAGNADAPLSTPAGTC</sequence>
<reference evidence="1" key="1">
    <citation type="submission" date="2022-06" db="EMBL/GenBank/DDBJ databases">
        <title>Complete genome sequence of Streptomyces nigrescens HEK616.</title>
        <authorList>
            <person name="Asamizu S."/>
            <person name="Onaka H."/>
        </authorList>
    </citation>
    <scope>NUCLEOTIDE SEQUENCE</scope>
    <source>
        <strain evidence="1">HEK616</strain>
    </source>
</reference>
<accession>A0ABN6QWI1</accession>
<protein>
    <submittedName>
        <fullName evidence="1">Uncharacterized protein</fullName>
    </submittedName>
</protein>
<evidence type="ECO:0000313" key="1">
    <source>
        <dbReference type="EMBL" id="BDM69585.1"/>
    </source>
</evidence>
<dbReference type="EMBL" id="AP026073">
    <property type="protein sequence ID" value="BDM69585.1"/>
    <property type="molecule type" value="Genomic_DNA"/>
</dbReference>
<organism evidence="1 2">
    <name type="scientific">Streptomyces nigrescens</name>
    <dbReference type="NCBI Taxonomy" id="1920"/>
    <lineage>
        <taxon>Bacteria</taxon>
        <taxon>Bacillati</taxon>
        <taxon>Actinomycetota</taxon>
        <taxon>Actinomycetes</taxon>
        <taxon>Kitasatosporales</taxon>
        <taxon>Streptomycetaceae</taxon>
        <taxon>Streptomyces</taxon>
    </lineage>
</organism>
<proteinExistence type="predicted"/>
<keyword evidence="2" id="KW-1185">Reference proteome</keyword>
<dbReference type="Proteomes" id="UP001059597">
    <property type="component" value="Chromosome"/>
</dbReference>
<gene>
    <name evidence="1" type="ORF">HEK616_30720</name>
</gene>
<name>A0ABN6QWI1_STRNI</name>